<gene>
    <name evidence="1" type="ORF">TWF696_005037</name>
</gene>
<name>A0AAV9UZL1_9PEZI</name>
<dbReference type="Proteomes" id="UP001375240">
    <property type="component" value="Unassembled WGS sequence"/>
</dbReference>
<protein>
    <submittedName>
        <fullName evidence="1">Uncharacterized protein</fullName>
    </submittedName>
</protein>
<reference evidence="1 2" key="1">
    <citation type="submission" date="2019-10" db="EMBL/GenBank/DDBJ databases">
        <authorList>
            <person name="Palmer J.M."/>
        </authorList>
    </citation>
    <scope>NUCLEOTIDE SEQUENCE [LARGE SCALE GENOMIC DNA]</scope>
    <source>
        <strain evidence="1 2">TWF696</strain>
    </source>
</reference>
<sequence>MPARYTLIHQPQHRTSSHLANWERYYCTICNSAPHPTLPYELYQTITSDPFCVQVLASKFSTSRAAVSNAYYARIPVHPTRESASVIDRRLRGRGTKLQILTDRQRNASADASFETSRRVFTQKDAKLRRGLKAAPRAAVDRDNCDAVVVAVNKKNKGSKGRSLKGRRAWLDGEMDIDDAKLVNWDHEMNFERDDVWEQELCDGSDDEGQLEQLRTLFPDAQVGGEKNTNLGDALSDEDLRALGLLYDSPDEEAEMELAHSTHSHSHPHICEHIEAVMERMPDTPRATPYTPEGSAADAADMDEVWVIVGERVVRVVPEAPSEWDVVSEYLLT</sequence>
<proteinExistence type="predicted"/>
<keyword evidence="2" id="KW-1185">Reference proteome</keyword>
<comment type="caution">
    <text evidence="1">The sequence shown here is derived from an EMBL/GenBank/DDBJ whole genome shotgun (WGS) entry which is preliminary data.</text>
</comment>
<organism evidence="1 2">
    <name type="scientific">Orbilia brochopaga</name>
    <dbReference type="NCBI Taxonomy" id="3140254"/>
    <lineage>
        <taxon>Eukaryota</taxon>
        <taxon>Fungi</taxon>
        <taxon>Dikarya</taxon>
        <taxon>Ascomycota</taxon>
        <taxon>Pezizomycotina</taxon>
        <taxon>Orbiliomycetes</taxon>
        <taxon>Orbiliales</taxon>
        <taxon>Orbiliaceae</taxon>
        <taxon>Orbilia</taxon>
    </lineage>
</organism>
<evidence type="ECO:0000313" key="2">
    <source>
        <dbReference type="Proteomes" id="UP001375240"/>
    </source>
</evidence>
<dbReference type="EMBL" id="JAVHNQ010000003">
    <property type="protein sequence ID" value="KAK6353046.1"/>
    <property type="molecule type" value="Genomic_DNA"/>
</dbReference>
<dbReference type="AlphaFoldDB" id="A0AAV9UZL1"/>
<accession>A0AAV9UZL1</accession>
<evidence type="ECO:0000313" key="1">
    <source>
        <dbReference type="EMBL" id="KAK6353046.1"/>
    </source>
</evidence>